<name>A0A0C1IF71_9BACT</name>
<protein>
    <submittedName>
        <fullName evidence="1">Uncharacterized protein</fullName>
    </submittedName>
</protein>
<dbReference type="Proteomes" id="UP000031408">
    <property type="component" value="Unassembled WGS sequence"/>
</dbReference>
<comment type="caution">
    <text evidence="1">The sequence shown here is derived from an EMBL/GenBank/DDBJ whole genome shotgun (WGS) entry which is preliminary data.</text>
</comment>
<sequence>MNILKEVSERDLSTINNVRDLRLEARRLELVIQAQEDALKHQLKTLPKEALKAGLFSVVPAVAATKLSSMAINAGTSFLANLISPKSKNTPAGGLLSGSLKSAAILSLVKLGTSFLFRKSKKK</sequence>
<evidence type="ECO:0000313" key="2">
    <source>
        <dbReference type="Proteomes" id="UP000031408"/>
    </source>
</evidence>
<evidence type="ECO:0000313" key="1">
    <source>
        <dbReference type="EMBL" id="KIC92805.1"/>
    </source>
</evidence>
<keyword evidence="2" id="KW-1185">Reference proteome</keyword>
<proteinExistence type="predicted"/>
<dbReference type="RefSeq" id="WP_039143420.1">
    <property type="nucleotide sequence ID" value="NZ_JSVC01000027.1"/>
</dbReference>
<accession>A0A0C1IF71</accession>
<reference evidence="1 2" key="1">
    <citation type="submission" date="2014-11" db="EMBL/GenBank/DDBJ databases">
        <title>Genome sequence of Flavihumibacter solisilvae 3-3.</title>
        <authorList>
            <person name="Zhou G."/>
            <person name="Li M."/>
            <person name="Wang G."/>
        </authorList>
    </citation>
    <scope>NUCLEOTIDE SEQUENCE [LARGE SCALE GENOMIC DNA]</scope>
    <source>
        <strain evidence="1 2">3-3</strain>
    </source>
</reference>
<gene>
    <name evidence="1" type="ORF">OI18_20465</name>
</gene>
<dbReference type="EMBL" id="JSVC01000027">
    <property type="protein sequence ID" value="KIC92805.1"/>
    <property type="molecule type" value="Genomic_DNA"/>
</dbReference>
<organism evidence="1 2">
    <name type="scientific">Flavihumibacter solisilvae</name>
    <dbReference type="NCBI Taxonomy" id="1349421"/>
    <lineage>
        <taxon>Bacteria</taxon>
        <taxon>Pseudomonadati</taxon>
        <taxon>Bacteroidota</taxon>
        <taxon>Chitinophagia</taxon>
        <taxon>Chitinophagales</taxon>
        <taxon>Chitinophagaceae</taxon>
        <taxon>Flavihumibacter</taxon>
    </lineage>
</organism>
<dbReference type="AlphaFoldDB" id="A0A0C1IF71"/>